<name>A0A0D2DEA5_9EURO</name>
<dbReference type="EMBL" id="KN846975">
    <property type="protein sequence ID" value="KIW75981.1"/>
    <property type="molecule type" value="Genomic_DNA"/>
</dbReference>
<feature type="domain" description="Protein kinase" evidence="1">
    <location>
        <begin position="337"/>
        <end position="621"/>
    </location>
</feature>
<dbReference type="CDD" id="cd00180">
    <property type="entry name" value="PKc"/>
    <property type="match status" value="1"/>
</dbReference>
<accession>A0A0D2DEA5</accession>
<dbReference type="PANTHER" id="PTHR44167:SF30">
    <property type="entry name" value="PHOSPHORYLASE KINASE"/>
    <property type="match status" value="1"/>
</dbReference>
<dbReference type="Proteomes" id="UP000053029">
    <property type="component" value="Unassembled WGS sequence"/>
</dbReference>
<dbReference type="GO" id="GO:0005524">
    <property type="term" value="F:ATP binding"/>
    <property type="evidence" value="ECO:0007669"/>
    <property type="project" value="InterPro"/>
</dbReference>
<dbReference type="RefSeq" id="XP_013279789.1">
    <property type="nucleotide sequence ID" value="XM_013424335.1"/>
</dbReference>
<dbReference type="PROSITE" id="PS50011">
    <property type="entry name" value="PROTEIN_KINASE_DOM"/>
    <property type="match status" value="1"/>
</dbReference>
<dbReference type="HOGENOM" id="CLU_399030_0_0_1"/>
<dbReference type="SMART" id="SM00220">
    <property type="entry name" value="S_TKc"/>
    <property type="match status" value="1"/>
</dbReference>
<dbReference type="STRING" id="1442368.A0A0D2DEA5"/>
<keyword evidence="3" id="KW-1185">Reference proteome</keyword>
<dbReference type="AlphaFoldDB" id="A0A0D2DEA5"/>
<dbReference type="GO" id="GO:0004674">
    <property type="term" value="F:protein serine/threonine kinase activity"/>
    <property type="evidence" value="ECO:0007669"/>
    <property type="project" value="TreeGrafter"/>
</dbReference>
<dbReference type="SUPFAM" id="SSF56112">
    <property type="entry name" value="Protein kinase-like (PK-like)"/>
    <property type="match status" value="1"/>
</dbReference>
<evidence type="ECO:0000313" key="2">
    <source>
        <dbReference type="EMBL" id="KIW75981.1"/>
    </source>
</evidence>
<evidence type="ECO:0000313" key="3">
    <source>
        <dbReference type="Proteomes" id="UP000053029"/>
    </source>
</evidence>
<organism evidence="2 3">
    <name type="scientific">Fonsecaea pedrosoi CBS 271.37</name>
    <dbReference type="NCBI Taxonomy" id="1442368"/>
    <lineage>
        <taxon>Eukaryota</taxon>
        <taxon>Fungi</taxon>
        <taxon>Dikarya</taxon>
        <taxon>Ascomycota</taxon>
        <taxon>Pezizomycotina</taxon>
        <taxon>Eurotiomycetes</taxon>
        <taxon>Chaetothyriomycetidae</taxon>
        <taxon>Chaetothyriales</taxon>
        <taxon>Herpotrichiellaceae</taxon>
        <taxon>Fonsecaea</taxon>
    </lineage>
</organism>
<dbReference type="OrthoDB" id="4134378at2759"/>
<protein>
    <recommendedName>
        <fullName evidence="1">Protein kinase domain-containing protein</fullName>
    </recommendedName>
</protein>
<dbReference type="InterPro" id="IPR011009">
    <property type="entry name" value="Kinase-like_dom_sf"/>
</dbReference>
<proteinExistence type="predicted"/>
<dbReference type="Pfam" id="PF00069">
    <property type="entry name" value="Pkinase"/>
    <property type="match status" value="1"/>
</dbReference>
<dbReference type="PANTHER" id="PTHR44167">
    <property type="entry name" value="OVARIAN-SPECIFIC SERINE/THREONINE-PROTEIN KINASE LOK-RELATED"/>
    <property type="match status" value="1"/>
</dbReference>
<sequence length="690" mass="79253">MTAQLETCCQSIVDKLTNALSLARRATNHAEEPGPHDIISSVDDIIIGLKTWQTYIRPHRHSTRPNPVAERYLRLISDEADVIAVEVTRYNSVPSEQLREWEPSQRFETAIKEIKELIGELHTVEIAGADNTRTQREQIARNANRQVTVLEELTEWFKMRLESTLRQQRVATFAHEPRTAGRLKIGDLWFLWRQIPTVDGLTKSNIASGPHDGISIERSHVDRARMVLEAFCEAWQAITPQIEDRGKFEDLKNMAMIATVLSHLHNGHAYFDRFLHRRWNDDFLPFDTNKLQVIFSGASDASRVGDLFRDQQSRARWKEWPEGAHVTFRALEPLPLKSEEIYSNDGSYSIVDKVRDLSHQSATPRFYARKRQKATPASRQHLENEVKNLKRLKHHHILKYVKSYERGSDEFAFLATPAADCNLLGLLNQYCRNAYDRARLKPILLKAFGCISLAMDYLHNRKDTRHRDIKPDNILYHDHRYYVADFGLAYHFDPQSGSGTHGRFESTYEYRAPENDSTTQPHGRSTDVFSLGCTFLEILSAMIRTGTNEIRALRIYVDHLDEVGRWVETACCEERGREQPMRSLLMLGGRMVSKEVESRPTIQEVIVELWGISTKFNYPLFCDECIKHLPAELGLKIQADGLHPEGGSVGSGHSGHSSKMSRKSFKSFFKATRKRLQNVLLTNGYAEERD</sequence>
<dbReference type="VEuPathDB" id="FungiDB:Z517_10726"/>
<dbReference type="GO" id="GO:0005634">
    <property type="term" value="C:nucleus"/>
    <property type="evidence" value="ECO:0007669"/>
    <property type="project" value="TreeGrafter"/>
</dbReference>
<gene>
    <name evidence="2" type="ORF">Z517_10726</name>
</gene>
<dbReference type="GO" id="GO:0044773">
    <property type="term" value="P:mitotic DNA damage checkpoint signaling"/>
    <property type="evidence" value="ECO:0007669"/>
    <property type="project" value="TreeGrafter"/>
</dbReference>
<dbReference type="Gene3D" id="3.30.200.20">
    <property type="entry name" value="Phosphorylase Kinase, domain 1"/>
    <property type="match status" value="1"/>
</dbReference>
<reference evidence="2 3" key="1">
    <citation type="submission" date="2015-01" db="EMBL/GenBank/DDBJ databases">
        <title>The Genome Sequence of Fonsecaea pedrosoi CBS 271.37.</title>
        <authorList>
            <consortium name="The Broad Institute Genomics Platform"/>
            <person name="Cuomo C."/>
            <person name="de Hoog S."/>
            <person name="Gorbushina A."/>
            <person name="Stielow B."/>
            <person name="Teixiera M."/>
            <person name="Abouelleil A."/>
            <person name="Chapman S.B."/>
            <person name="Priest M."/>
            <person name="Young S.K."/>
            <person name="Wortman J."/>
            <person name="Nusbaum C."/>
            <person name="Birren B."/>
        </authorList>
    </citation>
    <scope>NUCLEOTIDE SEQUENCE [LARGE SCALE GENOMIC DNA]</scope>
    <source>
        <strain evidence="2 3">CBS 271.37</strain>
    </source>
</reference>
<dbReference type="Gene3D" id="1.10.510.10">
    <property type="entry name" value="Transferase(Phosphotransferase) domain 1"/>
    <property type="match status" value="1"/>
</dbReference>
<dbReference type="InterPro" id="IPR000719">
    <property type="entry name" value="Prot_kinase_dom"/>
</dbReference>
<evidence type="ECO:0000259" key="1">
    <source>
        <dbReference type="PROSITE" id="PS50011"/>
    </source>
</evidence>
<dbReference type="GeneID" id="25310216"/>